<feature type="region of interest" description="Disordered" evidence="1">
    <location>
        <begin position="57"/>
        <end position="79"/>
    </location>
</feature>
<organism evidence="2 3">
    <name type="scientific">Humibacillus xanthopallidus</name>
    <dbReference type="NCBI Taxonomy" id="412689"/>
    <lineage>
        <taxon>Bacteria</taxon>
        <taxon>Bacillati</taxon>
        <taxon>Actinomycetota</taxon>
        <taxon>Actinomycetes</taxon>
        <taxon>Micrococcales</taxon>
        <taxon>Intrasporangiaceae</taxon>
        <taxon>Humibacillus</taxon>
    </lineage>
</organism>
<dbReference type="AlphaFoldDB" id="A0A543PKV8"/>
<proteinExistence type="predicted"/>
<dbReference type="EMBL" id="VFQF01000003">
    <property type="protein sequence ID" value="TQN44715.1"/>
    <property type="molecule type" value="Genomic_DNA"/>
</dbReference>
<sequence length="287" mass="29505">MAVASGIVRRNQMTGVLRHWKTPGMNRGSSDRASSRTGRLALGPAVALALLAVAGCESGGSTPPQPSPVADSGTPGVTMTGVTEAARCSEHRELGRGGDAELPLTDLFSDGVAPGIDANDEFVPGPDAADDAKCGQALGDGADAWCAQPPPWVSLDWKDMVNAFGAERIRRISLSTNESGAATDPSAERSATYVEIELAAGDPKRAARYLQAAFVSCADAVPATVHGVPAVVGSVPSNPTANPSGEAPAVALLTPQRVAWVVLDGRAWTDPERERALKAIASHLRAG</sequence>
<evidence type="ECO:0000313" key="2">
    <source>
        <dbReference type="EMBL" id="TQN44715.1"/>
    </source>
</evidence>
<gene>
    <name evidence="2" type="ORF">FHX52_3936</name>
</gene>
<name>A0A543PKV8_9MICO</name>
<reference evidence="2 3" key="1">
    <citation type="submission" date="2019-06" db="EMBL/GenBank/DDBJ databases">
        <title>Sequencing the genomes of 1000 actinobacteria strains.</title>
        <authorList>
            <person name="Klenk H.-P."/>
        </authorList>
    </citation>
    <scope>NUCLEOTIDE SEQUENCE [LARGE SCALE GENOMIC DNA]</scope>
    <source>
        <strain evidence="2 3">DSM 21776</strain>
    </source>
</reference>
<evidence type="ECO:0000256" key="1">
    <source>
        <dbReference type="SAM" id="MobiDB-lite"/>
    </source>
</evidence>
<comment type="caution">
    <text evidence="2">The sequence shown here is derived from an EMBL/GenBank/DDBJ whole genome shotgun (WGS) entry which is preliminary data.</text>
</comment>
<dbReference type="Proteomes" id="UP000320085">
    <property type="component" value="Unassembled WGS sequence"/>
</dbReference>
<evidence type="ECO:0000313" key="3">
    <source>
        <dbReference type="Proteomes" id="UP000320085"/>
    </source>
</evidence>
<accession>A0A543PKV8</accession>
<protein>
    <submittedName>
        <fullName evidence="2">Uncharacterized protein</fullName>
    </submittedName>
</protein>